<evidence type="ECO:0000256" key="1">
    <source>
        <dbReference type="ARBA" id="ARBA00022729"/>
    </source>
</evidence>
<keyword evidence="2" id="KW-1064">Adaptive immunity</keyword>
<keyword evidence="5" id="KW-1279">T cell receptor</keyword>
<evidence type="ECO:0000256" key="3">
    <source>
        <dbReference type="ARBA" id="ARBA00023170"/>
    </source>
</evidence>
<reference evidence="9" key="1">
    <citation type="submission" date="2019-03" db="UniProtKB">
        <authorList>
            <consortium name="Ensembl"/>
        </authorList>
    </citation>
    <scope>IDENTIFICATION</scope>
</reference>
<dbReference type="PROSITE" id="PS50835">
    <property type="entry name" value="IG_LIKE"/>
    <property type="match status" value="1"/>
</dbReference>
<dbReference type="Gene3D" id="2.60.40.10">
    <property type="entry name" value="Immunoglobulins"/>
    <property type="match status" value="1"/>
</dbReference>
<dbReference type="InterPro" id="IPR013783">
    <property type="entry name" value="Ig-like_fold"/>
</dbReference>
<feature type="compositionally biased region" description="Basic and acidic residues" evidence="6">
    <location>
        <begin position="188"/>
        <end position="197"/>
    </location>
</feature>
<evidence type="ECO:0000256" key="6">
    <source>
        <dbReference type="SAM" id="MobiDB-lite"/>
    </source>
</evidence>
<keyword evidence="3" id="KW-0675">Receptor</keyword>
<evidence type="ECO:0000313" key="9">
    <source>
        <dbReference type="Ensembl" id="ENSUMAP00000025428"/>
    </source>
</evidence>
<dbReference type="InterPro" id="IPR036179">
    <property type="entry name" value="Ig-like_dom_sf"/>
</dbReference>
<dbReference type="InterPro" id="IPR051287">
    <property type="entry name" value="TCR_variable_region"/>
</dbReference>
<proteinExistence type="predicted"/>
<dbReference type="InterPro" id="IPR013106">
    <property type="entry name" value="Ig_V-set"/>
</dbReference>
<sequence length="237" mass="26536">MLLLLISVLDVIFNPRGTGAQSVTQPVAHITVSEGSPLELRCNYSYSRTPYLYWYVQYPSQGLQLLLQYFSGDTLVQGIRDFEAEFRKTETSFHLRKPSAHGSDAAKYFCAVSDTVSGTAGGAEHKSPETLGLFVTQELRRVFQALFFSEGKSGRTGWALGNAHPLSSCLNSHAVLHSDRLCSRSRSSDEFLQDRRTPPSPHPTPTLSMSLSVRVLKQKRQEHFYFKKIISSIHEGH</sequence>
<dbReference type="InterPro" id="IPR003599">
    <property type="entry name" value="Ig_sub"/>
</dbReference>
<protein>
    <recommendedName>
        <fullName evidence="8">Ig-like domain-containing protein</fullName>
    </recommendedName>
</protein>
<evidence type="ECO:0000256" key="5">
    <source>
        <dbReference type="ARBA" id="ARBA00043266"/>
    </source>
</evidence>
<dbReference type="PANTHER" id="PTHR19367">
    <property type="entry name" value="T-CELL RECEPTOR ALPHA CHAIN V REGION"/>
    <property type="match status" value="1"/>
</dbReference>
<accession>A0A452UWA9</accession>
<evidence type="ECO:0000256" key="4">
    <source>
        <dbReference type="ARBA" id="ARBA00023319"/>
    </source>
</evidence>
<keyword evidence="1 7" id="KW-0732">Signal</keyword>
<name>A0A452UWA9_URSMA</name>
<evidence type="ECO:0000256" key="2">
    <source>
        <dbReference type="ARBA" id="ARBA00023130"/>
    </source>
</evidence>
<feature type="chain" id="PRO_5019090926" description="Ig-like domain-containing protein" evidence="7">
    <location>
        <begin position="21"/>
        <end position="237"/>
    </location>
</feature>
<evidence type="ECO:0000256" key="7">
    <source>
        <dbReference type="SAM" id="SignalP"/>
    </source>
</evidence>
<feature type="region of interest" description="Disordered" evidence="6">
    <location>
        <begin position="188"/>
        <end position="207"/>
    </location>
</feature>
<dbReference type="AlphaFoldDB" id="A0A452UWA9"/>
<organism evidence="9">
    <name type="scientific">Ursus maritimus</name>
    <name type="common">Polar bear</name>
    <name type="synonym">Thalarctos maritimus</name>
    <dbReference type="NCBI Taxonomy" id="29073"/>
    <lineage>
        <taxon>Eukaryota</taxon>
        <taxon>Metazoa</taxon>
        <taxon>Chordata</taxon>
        <taxon>Craniata</taxon>
        <taxon>Vertebrata</taxon>
        <taxon>Euteleostomi</taxon>
        <taxon>Mammalia</taxon>
        <taxon>Eutheria</taxon>
        <taxon>Laurasiatheria</taxon>
        <taxon>Carnivora</taxon>
        <taxon>Caniformia</taxon>
        <taxon>Ursidae</taxon>
        <taxon>Ursus</taxon>
    </lineage>
</organism>
<dbReference type="GeneTree" id="ENSGT00940000153073"/>
<dbReference type="InterPro" id="IPR007110">
    <property type="entry name" value="Ig-like_dom"/>
</dbReference>
<dbReference type="GO" id="GO:0002250">
    <property type="term" value="P:adaptive immune response"/>
    <property type="evidence" value="ECO:0007669"/>
    <property type="project" value="UniProtKB-KW"/>
</dbReference>
<feature type="signal peptide" evidence="7">
    <location>
        <begin position="1"/>
        <end position="20"/>
    </location>
</feature>
<dbReference type="PANTHER" id="PTHR19367:SF5">
    <property type="entry name" value="T CELL RECEPTOR ALPHA VARIABLE 8-3"/>
    <property type="match status" value="1"/>
</dbReference>
<dbReference type="Ensembl" id="ENSUMAT00000030121.1">
    <property type="protein sequence ID" value="ENSUMAP00000025428.1"/>
    <property type="gene ID" value="ENSUMAG00000018552.1"/>
</dbReference>
<dbReference type="Pfam" id="PF07686">
    <property type="entry name" value="V-set"/>
    <property type="match status" value="1"/>
</dbReference>
<feature type="domain" description="Ig-like" evidence="8">
    <location>
        <begin position="15"/>
        <end position="129"/>
    </location>
</feature>
<dbReference type="GO" id="GO:0042101">
    <property type="term" value="C:T cell receptor complex"/>
    <property type="evidence" value="ECO:0007669"/>
    <property type="project" value="UniProtKB-KW"/>
</dbReference>
<keyword evidence="4" id="KW-0393">Immunoglobulin domain</keyword>
<evidence type="ECO:0000259" key="8">
    <source>
        <dbReference type="PROSITE" id="PS50835"/>
    </source>
</evidence>
<dbReference type="SUPFAM" id="SSF48726">
    <property type="entry name" value="Immunoglobulin"/>
    <property type="match status" value="1"/>
</dbReference>
<keyword evidence="5" id="KW-0391">Immunity</keyword>
<dbReference type="SMART" id="SM00409">
    <property type="entry name" value="IG"/>
    <property type="match status" value="1"/>
</dbReference>